<dbReference type="GeneID" id="62147676"/>
<feature type="region of interest" description="Disordered" evidence="5">
    <location>
        <begin position="1"/>
        <end position="35"/>
    </location>
</feature>
<feature type="compositionally biased region" description="Low complexity" evidence="5">
    <location>
        <begin position="326"/>
        <end position="337"/>
    </location>
</feature>
<name>A0A9P5IRI7_9HELO</name>
<dbReference type="Pfam" id="PF02207">
    <property type="entry name" value="zf-UBR"/>
    <property type="match status" value="1"/>
</dbReference>
<evidence type="ECO:0000256" key="3">
    <source>
        <dbReference type="ARBA" id="ARBA00022833"/>
    </source>
</evidence>
<dbReference type="AlphaFoldDB" id="A0A9P5IRI7"/>
<feature type="compositionally biased region" description="Polar residues" evidence="5">
    <location>
        <begin position="230"/>
        <end position="239"/>
    </location>
</feature>
<evidence type="ECO:0000256" key="4">
    <source>
        <dbReference type="PROSITE-ProRule" id="PRU00508"/>
    </source>
</evidence>
<dbReference type="PANTHER" id="PTHR13513">
    <property type="entry name" value="E3 UBIQUITIN-PROTEIN LIGASE UBR7"/>
    <property type="match status" value="1"/>
</dbReference>
<keyword evidence="2" id="KW-0863">Zinc-finger</keyword>
<feature type="region of interest" description="Disordered" evidence="5">
    <location>
        <begin position="524"/>
        <end position="546"/>
    </location>
</feature>
<dbReference type="SMART" id="SM00396">
    <property type="entry name" value="ZnF_UBR1"/>
    <property type="match status" value="1"/>
</dbReference>
<feature type="compositionally biased region" description="Basic and acidic residues" evidence="5">
    <location>
        <begin position="372"/>
        <end position="382"/>
    </location>
</feature>
<organism evidence="7 8">
    <name type="scientific">Botrytis byssoidea</name>
    <dbReference type="NCBI Taxonomy" id="139641"/>
    <lineage>
        <taxon>Eukaryota</taxon>
        <taxon>Fungi</taxon>
        <taxon>Dikarya</taxon>
        <taxon>Ascomycota</taxon>
        <taxon>Pezizomycotina</taxon>
        <taxon>Leotiomycetes</taxon>
        <taxon>Helotiales</taxon>
        <taxon>Sclerotiniaceae</taxon>
        <taxon>Botrytis</taxon>
    </lineage>
</organism>
<evidence type="ECO:0000256" key="1">
    <source>
        <dbReference type="ARBA" id="ARBA00022723"/>
    </source>
</evidence>
<accession>A0A9P5IRI7</accession>
<dbReference type="EMBL" id="RCSW01000007">
    <property type="protein sequence ID" value="KAF7946838.1"/>
    <property type="molecule type" value="Genomic_DNA"/>
</dbReference>
<evidence type="ECO:0000259" key="6">
    <source>
        <dbReference type="PROSITE" id="PS51157"/>
    </source>
</evidence>
<evidence type="ECO:0000313" key="8">
    <source>
        <dbReference type="Proteomes" id="UP000710849"/>
    </source>
</evidence>
<dbReference type="Proteomes" id="UP000710849">
    <property type="component" value="Unassembled WGS sequence"/>
</dbReference>
<dbReference type="GO" id="GO:0005737">
    <property type="term" value="C:cytoplasm"/>
    <property type="evidence" value="ECO:0007669"/>
    <property type="project" value="TreeGrafter"/>
</dbReference>
<proteinExistence type="predicted"/>
<dbReference type="RefSeq" id="XP_038734043.1">
    <property type="nucleotide sequence ID" value="XM_038874599.1"/>
</dbReference>
<dbReference type="InterPro" id="IPR040204">
    <property type="entry name" value="UBR7"/>
</dbReference>
<feature type="compositionally biased region" description="Basic and acidic residues" evidence="5">
    <location>
        <begin position="248"/>
        <end position="264"/>
    </location>
</feature>
<feature type="region of interest" description="Disordered" evidence="5">
    <location>
        <begin position="216"/>
        <end position="291"/>
    </location>
</feature>
<gene>
    <name evidence="7" type="ORF">EAE97_004087</name>
</gene>
<keyword evidence="1" id="KW-0479">Metal-binding</keyword>
<evidence type="ECO:0000256" key="2">
    <source>
        <dbReference type="ARBA" id="ARBA00022771"/>
    </source>
</evidence>
<dbReference type="InterPro" id="IPR003126">
    <property type="entry name" value="Znf_UBR"/>
</dbReference>
<keyword evidence="3" id="KW-0862">Zinc</keyword>
<dbReference type="InterPro" id="IPR047506">
    <property type="entry name" value="UBR7-like_UBR-box"/>
</dbReference>
<comment type="caution">
    <text evidence="7">The sequence shown here is derived from an EMBL/GenBank/DDBJ whole genome shotgun (WGS) entry which is preliminary data.</text>
</comment>
<feature type="region of interest" description="Disordered" evidence="5">
    <location>
        <begin position="326"/>
        <end position="395"/>
    </location>
</feature>
<dbReference type="PROSITE" id="PS51157">
    <property type="entry name" value="ZF_UBR"/>
    <property type="match status" value="1"/>
</dbReference>
<reference evidence="7 8" key="1">
    <citation type="journal article" date="2020" name="Genome Biol. Evol.">
        <title>Comparative genomics of Sclerotiniaceae.</title>
        <authorList>
            <person name="Valero Jimenez C.A."/>
            <person name="Steentjes M."/>
            <person name="Scholten O.E."/>
            <person name="Van Kan J.A.L."/>
        </authorList>
    </citation>
    <scope>NUCLEOTIDE SEQUENCE [LARGE SCALE GENOMIC DNA]</scope>
    <source>
        <strain evidence="7 8">MUCL 94</strain>
    </source>
</reference>
<dbReference type="GO" id="GO:0061630">
    <property type="term" value="F:ubiquitin protein ligase activity"/>
    <property type="evidence" value="ECO:0007669"/>
    <property type="project" value="InterPro"/>
</dbReference>
<feature type="zinc finger region" description="UBR-type" evidence="4">
    <location>
        <begin position="60"/>
        <end position="138"/>
    </location>
</feature>
<dbReference type="GO" id="GO:0008270">
    <property type="term" value="F:zinc ion binding"/>
    <property type="evidence" value="ECO:0007669"/>
    <property type="project" value="UniProtKB-KW"/>
</dbReference>
<protein>
    <recommendedName>
        <fullName evidence="6">UBR-type domain-containing protein</fullName>
    </recommendedName>
</protein>
<evidence type="ECO:0000313" key="7">
    <source>
        <dbReference type="EMBL" id="KAF7946838.1"/>
    </source>
</evidence>
<feature type="compositionally biased region" description="Acidic residues" evidence="5">
    <location>
        <begin position="269"/>
        <end position="282"/>
    </location>
</feature>
<dbReference type="PANTHER" id="PTHR13513:SF9">
    <property type="entry name" value="E3 UBIQUITIN-PROTEIN LIGASE UBR7-RELATED"/>
    <property type="match status" value="1"/>
</dbReference>
<feature type="domain" description="UBR-type" evidence="6">
    <location>
        <begin position="60"/>
        <end position="138"/>
    </location>
</feature>
<sequence>MEHLPDSQSNGASLNETGAASRSHSFSSQKSNDSHTAAEFISTQLKLEAEAREALPYSIDTCTKPLGSLRQVLFACLTCNPAPSNASDPYNPAGVCYSCSIQCHGEHNLVELFNKRNFTCDCGTTRFPKTSPCSLRINSETNTKGNVHSEAPDLKNKYNHNFRNRFCGCGCDYDAYKEKGTMFQCLGLSGADEGGCGEDWWHPGCITGLGPNWYEGMSDKDSPKKPKANNEGTLESITEVTEPIAVEPIKDGANEKPSEVEAPKSDAAVDQEEDEEEEEEDPPLPPGFPDEDDFEGFICYKCVDANPWIKRYAGAPGFLSPVFKRSAAPSPESEIPPKYTNFLAPSISESRKRKSDDDDDDISISSSASKRIKSEEGERSVDKGSNGNDDSKHPACKLKALPKALDGQISLFFTSDFRDHLCHCSDCFPELAKHPQLLEEEETYVPPVSDDGDGGGSTVGSGSIYDRGESALKNVDRVRAIEGVMAYNHLKDKLKPFFQKFAESGQAISADDIKEHFAKIRGDEQAIKDAGEGAKADGNRKEQSGY</sequence>
<keyword evidence="8" id="KW-1185">Reference proteome</keyword>
<evidence type="ECO:0000256" key="5">
    <source>
        <dbReference type="SAM" id="MobiDB-lite"/>
    </source>
</evidence>
<dbReference type="CDD" id="cd19677">
    <property type="entry name" value="UBR-box_UBR7"/>
    <property type="match status" value="1"/>
</dbReference>